<dbReference type="GO" id="GO:0005524">
    <property type="term" value="F:ATP binding"/>
    <property type="evidence" value="ECO:0007669"/>
    <property type="project" value="UniProtKB-KW"/>
</dbReference>
<proteinExistence type="predicted"/>
<accession>A0ABT1E3L3</accession>
<protein>
    <submittedName>
        <fullName evidence="3">ATP-binding protein</fullName>
    </submittedName>
</protein>
<dbReference type="EMBL" id="JAMYJR010000063">
    <property type="protein sequence ID" value="MCO8277728.1"/>
    <property type="molecule type" value="Genomic_DNA"/>
</dbReference>
<keyword evidence="1" id="KW-0418">Kinase</keyword>
<keyword evidence="1" id="KW-0723">Serine/threonine-protein kinase</keyword>
<dbReference type="SUPFAM" id="SSF55874">
    <property type="entry name" value="ATPase domain of HSP90 chaperone/DNA topoisomerase II/histidine kinase"/>
    <property type="match status" value="1"/>
</dbReference>
<evidence type="ECO:0000313" key="4">
    <source>
        <dbReference type="Proteomes" id="UP001523369"/>
    </source>
</evidence>
<organism evidence="3 4">
    <name type="scientific">Paractinoplanes aksuensis</name>
    <dbReference type="NCBI Taxonomy" id="2939490"/>
    <lineage>
        <taxon>Bacteria</taxon>
        <taxon>Bacillati</taxon>
        <taxon>Actinomycetota</taxon>
        <taxon>Actinomycetes</taxon>
        <taxon>Micromonosporales</taxon>
        <taxon>Micromonosporaceae</taxon>
        <taxon>Paractinoplanes</taxon>
    </lineage>
</organism>
<evidence type="ECO:0000259" key="2">
    <source>
        <dbReference type="Pfam" id="PF13581"/>
    </source>
</evidence>
<feature type="domain" description="Histidine kinase/HSP90-like ATPase" evidence="2">
    <location>
        <begin position="29"/>
        <end position="127"/>
    </location>
</feature>
<dbReference type="InterPro" id="IPR050267">
    <property type="entry name" value="Anti-sigma-factor_SerPK"/>
</dbReference>
<keyword evidence="3" id="KW-0547">Nucleotide-binding</keyword>
<dbReference type="InterPro" id="IPR003594">
    <property type="entry name" value="HATPase_dom"/>
</dbReference>
<reference evidence="3 4" key="1">
    <citation type="submission" date="2022-06" db="EMBL/GenBank/DDBJ databases">
        <title>New Species of the Genus Actinoplanes, ActinopZanes ferrugineus.</title>
        <authorList>
            <person name="Ding P."/>
        </authorList>
    </citation>
    <scope>NUCLEOTIDE SEQUENCE [LARGE SCALE GENOMIC DNA]</scope>
    <source>
        <strain evidence="3 4">TRM88003</strain>
    </source>
</reference>
<name>A0ABT1E3L3_9ACTN</name>
<dbReference type="CDD" id="cd16936">
    <property type="entry name" value="HATPase_RsbW-like"/>
    <property type="match status" value="1"/>
</dbReference>
<dbReference type="PANTHER" id="PTHR35526">
    <property type="entry name" value="ANTI-SIGMA-F FACTOR RSBW-RELATED"/>
    <property type="match status" value="1"/>
</dbReference>
<keyword evidence="4" id="KW-1185">Reference proteome</keyword>
<dbReference type="PANTHER" id="PTHR35526:SF3">
    <property type="entry name" value="ANTI-SIGMA-F FACTOR RSBW"/>
    <property type="match status" value="1"/>
</dbReference>
<evidence type="ECO:0000256" key="1">
    <source>
        <dbReference type="ARBA" id="ARBA00022527"/>
    </source>
</evidence>
<gene>
    <name evidence="3" type="ORF">M1L60_44860</name>
</gene>
<dbReference type="RefSeq" id="WP_253243736.1">
    <property type="nucleotide sequence ID" value="NZ_JAMYJR010000063.1"/>
</dbReference>
<dbReference type="Gene3D" id="3.30.565.10">
    <property type="entry name" value="Histidine kinase-like ATPase, C-terminal domain"/>
    <property type="match status" value="1"/>
</dbReference>
<keyword evidence="3" id="KW-0067">ATP-binding</keyword>
<evidence type="ECO:0000313" key="3">
    <source>
        <dbReference type="EMBL" id="MCO8277728.1"/>
    </source>
</evidence>
<keyword evidence="1" id="KW-0808">Transferase</keyword>
<dbReference type="Pfam" id="PF13581">
    <property type="entry name" value="HATPase_c_2"/>
    <property type="match status" value="1"/>
</dbReference>
<comment type="caution">
    <text evidence="3">The sequence shown here is derived from an EMBL/GenBank/DDBJ whole genome shotgun (WGS) entry which is preliminary data.</text>
</comment>
<dbReference type="InterPro" id="IPR036890">
    <property type="entry name" value="HATPase_C_sf"/>
</dbReference>
<sequence length="147" mass="16271">MEQQLVTSPPPPEATELHVWVLNTSTELVHLRAAMRKELAGQGLTPDEDELQIVDSMVLVATELATNAIKHGIPPTEVRLLRTEEHFVLDVADRDLSTVPELAHTRPLNAGGRGLLLAMNMSLKVGWYAAHDTKHIWAVFPAAIRPY</sequence>
<dbReference type="Proteomes" id="UP001523369">
    <property type="component" value="Unassembled WGS sequence"/>
</dbReference>